<dbReference type="Gene3D" id="2.30.30.40">
    <property type="entry name" value="SH3 Domains"/>
    <property type="match status" value="7"/>
</dbReference>
<evidence type="ECO:0000313" key="2">
    <source>
        <dbReference type="EMBL" id="MDI3233695.1"/>
    </source>
</evidence>
<dbReference type="SMART" id="SM00287">
    <property type="entry name" value="SH3b"/>
    <property type="match status" value="12"/>
</dbReference>
<dbReference type="PANTHER" id="PTHR34408">
    <property type="entry name" value="FAMILY PROTEIN, PUTATIVE-RELATED"/>
    <property type="match status" value="1"/>
</dbReference>
<keyword evidence="3" id="KW-1185">Reference proteome</keyword>
<name>A0ABT6QYM7_9BACL</name>
<accession>A0ABT6QYM7</accession>
<reference evidence="2 3" key="1">
    <citation type="submission" date="2023-04" db="EMBL/GenBank/DDBJ databases">
        <title>Antarctic isolates genomes.</title>
        <authorList>
            <person name="Dimov S.G."/>
        </authorList>
    </citation>
    <scope>NUCLEOTIDE SEQUENCE [LARGE SCALE GENOMIC DNA]</scope>
    <source>
        <strain evidence="2 3">AL19</strain>
    </source>
</reference>
<dbReference type="Proteomes" id="UP001243286">
    <property type="component" value="Unassembled WGS sequence"/>
</dbReference>
<protein>
    <submittedName>
        <fullName evidence="2">SH3 domain-containing protein</fullName>
    </submittedName>
</protein>
<dbReference type="Gene3D" id="1.10.530.10">
    <property type="match status" value="1"/>
</dbReference>
<dbReference type="Pfam" id="PF08239">
    <property type="entry name" value="SH3_3"/>
    <property type="match status" value="3"/>
</dbReference>
<dbReference type="Pfam" id="PF01832">
    <property type="entry name" value="Glucosaminidase"/>
    <property type="match status" value="1"/>
</dbReference>
<sequence length="1194" mass="130200">MNTTLFTKTLKMLVSFIMVLGILVSYSPSLEAATTKATTYRLSTDTYLYDKTTSSRKRLLTIKTGTIVSSTYVSSSGYFRRVTYNGKTGYVASKYLVAYDKKESITGQRFLVSKKTTLHKSASTTASVIATLNEQDAYYSSQKITNSLGEVWYRVTYDGQTAYVRSLNATPISYTKLSKTTLTTTDGYILRQYAGTAYPRQLVVPTGTSLQTTGRIGDWYNVTYAKKSGYMHKAAFVGSSKQEITTIPETTFKTKVSTVLYDTTIGTKRPLVTIPSGSIVKSTALSGLYHRVTYNGKTGYVLTATLAEYTTTVKLASSRFLLSTAVEIKTKPLSSSATLASLQTGNVYYTTQLVTNSTGEQWHKISKDGKSGYVKVNQGKTIKYYTAHDLSLKTTTATSLHSYAGPSYGVVKTIPSGTVIKIQGQIGNWYKVSFDGKSGYASGATFTDHVMTQSIPTTDFKLKTDVAMKAAPKATATTITTLRTNDIYQTNQLVTNGSSKWHRVTKDGQTGYIPVDQGTPVSYAPENMAMKATATTALRTYAGNSYATIATITNGTSIQVIGKIQDWYKVSSSGKTGYVPANTMTELITKKTLPASRFVLSKSVDVKTSHHSTADTLTTLTASDVYYTTQLVTNGRSEQWHRMTINGKTGYVRVNQGTPIAYKAVSATKYKTSSSTPLRSYAGPSYAAVTTIPGNTVITVTGQVGNWMKITYGGKSGYAAVSTLSEFTETKVIPEARFLLDAPIAVKSDAKDSASTITTLNKGNVYTTKTLVTTSANAQWHQVTVNGKTGYIKLGQSTSPISYEPIEKSFVRATGTTSLRSYVGDAYQLVTSIPIDTVLPVTGKIGNWYEVSYEGKTLYAYNGTLVMTSSKLNIYNSVATPYTFDSFISAQMKLNPPPQTDLYALKLMYVSADYVRLGGALDPVNGTIATVTATTPLNIRSGATTASHVYGQFKPSTMIKVYQNVSGFYTTYPRVYTSTTRYSTIYWLNALEADVRNASDPLKVDRQSSAYYQFLDLSKSTGATAATLNKILATKGIFGKCTTGSCGQAFIDAGAKYSLNEAYLISHALLETGNGTSTLATGVVWNGRTVYNMYGIGAYDYDAINTGAAYAYSQGWFTPEAAIIGGAEFISTKYVHNQYDQNTLYKMRWSPMRPGVHQYATDMGWAVKQTTQIYNLYQQMESYTAVFDIPVFAR</sequence>
<feature type="domain" description="SH3b" evidence="1">
    <location>
        <begin position="526"/>
        <end position="588"/>
    </location>
</feature>
<evidence type="ECO:0000259" key="1">
    <source>
        <dbReference type="PROSITE" id="PS51781"/>
    </source>
</evidence>
<organism evidence="2 3">
    <name type="scientific">Exiguobacterium antarcticum</name>
    <dbReference type="NCBI Taxonomy" id="132920"/>
    <lineage>
        <taxon>Bacteria</taxon>
        <taxon>Bacillati</taxon>
        <taxon>Bacillota</taxon>
        <taxon>Bacilli</taxon>
        <taxon>Bacillales</taxon>
        <taxon>Bacillales Family XII. Incertae Sedis</taxon>
        <taxon>Exiguobacterium</taxon>
    </lineage>
</organism>
<dbReference type="EMBL" id="JASBQV010000001">
    <property type="protein sequence ID" value="MDI3233695.1"/>
    <property type="molecule type" value="Genomic_DNA"/>
</dbReference>
<gene>
    <name evidence="2" type="ORF">QK289_01655</name>
</gene>
<evidence type="ECO:0000313" key="3">
    <source>
        <dbReference type="Proteomes" id="UP001243286"/>
    </source>
</evidence>
<dbReference type="RefSeq" id="WP_014971309.1">
    <property type="nucleotide sequence ID" value="NZ_JASBQV010000001.1"/>
</dbReference>
<comment type="caution">
    <text evidence="2">The sequence shown here is derived from an EMBL/GenBank/DDBJ whole genome shotgun (WGS) entry which is preliminary data.</text>
</comment>
<dbReference type="SMART" id="SM00047">
    <property type="entry name" value="LYZ2"/>
    <property type="match status" value="1"/>
</dbReference>
<feature type="domain" description="SH3b" evidence="1">
    <location>
        <begin position="666"/>
        <end position="728"/>
    </location>
</feature>
<proteinExistence type="predicted"/>
<dbReference type="InterPro" id="IPR002901">
    <property type="entry name" value="MGlyc_endo_b_GlcNAc-like_dom"/>
</dbReference>
<dbReference type="InterPro" id="IPR052354">
    <property type="entry name" value="Cell_Wall_Dynamics_Protein"/>
</dbReference>
<dbReference type="InterPro" id="IPR003646">
    <property type="entry name" value="SH3-like_bac-type"/>
</dbReference>
<dbReference type="PANTHER" id="PTHR34408:SF1">
    <property type="entry name" value="GLYCOSYL HYDROLASE FAMILY 19 DOMAIN-CONTAINING PROTEIN HI_1415"/>
    <property type="match status" value="1"/>
</dbReference>
<dbReference type="PROSITE" id="PS51781">
    <property type="entry name" value="SH3B"/>
    <property type="match status" value="2"/>
</dbReference>